<dbReference type="PROSITE" id="PS51257">
    <property type="entry name" value="PROKAR_LIPOPROTEIN"/>
    <property type="match status" value="1"/>
</dbReference>
<sequence>MTRKFTLLILLALGTLAFGCKKDDIANNKDRLIGQWAVENYVQIEYLNDKETDRSEDNNEDLVFDFAANGGGRVVYGGDDETPLSWVLAEEHITMKFDGQTYLFAIRTLNDTDLTLVSEESRTTSQGVRKDVLELYLRKR</sequence>
<dbReference type="Proteomes" id="UP000240912">
    <property type="component" value="Unassembled WGS sequence"/>
</dbReference>
<reference evidence="1 2" key="1">
    <citation type="submission" date="2018-03" db="EMBL/GenBank/DDBJ databases">
        <authorList>
            <person name="Keele B.F."/>
        </authorList>
    </citation>
    <scope>NUCLEOTIDE SEQUENCE [LARGE SCALE GENOMIC DNA]</scope>
    <source>
        <strain evidence="1 2">YL28-9</strain>
    </source>
</reference>
<evidence type="ECO:0008006" key="3">
    <source>
        <dbReference type="Google" id="ProtNLM"/>
    </source>
</evidence>
<dbReference type="RefSeq" id="WP_107217070.1">
    <property type="nucleotide sequence ID" value="NZ_KZ686271.1"/>
</dbReference>
<keyword evidence="2" id="KW-1185">Reference proteome</keyword>
<name>A0A2T3HHS3_9SPHI</name>
<gene>
    <name evidence="1" type="ORF">C7T94_17500</name>
</gene>
<dbReference type="EMBL" id="PYLS01000007">
    <property type="protein sequence ID" value="PST81982.1"/>
    <property type="molecule type" value="Genomic_DNA"/>
</dbReference>
<dbReference type="AlphaFoldDB" id="A0A2T3HHS3"/>
<comment type="caution">
    <text evidence="1">The sequence shown here is derived from an EMBL/GenBank/DDBJ whole genome shotgun (WGS) entry which is preliminary data.</text>
</comment>
<dbReference type="OrthoDB" id="772853at2"/>
<proteinExistence type="predicted"/>
<accession>A0A2T3HHS3</accession>
<organism evidence="1 2">
    <name type="scientific">Pedobacter yulinensis</name>
    <dbReference type="NCBI Taxonomy" id="2126353"/>
    <lineage>
        <taxon>Bacteria</taxon>
        <taxon>Pseudomonadati</taxon>
        <taxon>Bacteroidota</taxon>
        <taxon>Sphingobacteriia</taxon>
        <taxon>Sphingobacteriales</taxon>
        <taxon>Sphingobacteriaceae</taxon>
        <taxon>Pedobacter</taxon>
    </lineage>
</organism>
<evidence type="ECO:0000313" key="1">
    <source>
        <dbReference type="EMBL" id="PST81982.1"/>
    </source>
</evidence>
<evidence type="ECO:0000313" key="2">
    <source>
        <dbReference type="Proteomes" id="UP000240912"/>
    </source>
</evidence>
<protein>
    <recommendedName>
        <fullName evidence="3">Lipocalin-like domain-containing protein</fullName>
    </recommendedName>
</protein>